<dbReference type="Gene3D" id="1.20.1250.20">
    <property type="entry name" value="MFS general substrate transporter like domains"/>
    <property type="match status" value="2"/>
</dbReference>
<dbReference type="InterPro" id="IPR036259">
    <property type="entry name" value="MFS_trans_sf"/>
</dbReference>
<dbReference type="Proteomes" id="UP001565220">
    <property type="component" value="Unassembled WGS sequence"/>
</dbReference>
<feature type="transmembrane region" description="Helical" evidence="6">
    <location>
        <begin position="281"/>
        <end position="297"/>
    </location>
</feature>
<evidence type="ECO:0000259" key="7">
    <source>
        <dbReference type="PROSITE" id="PS50850"/>
    </source>
</evidence>
<name>A0ABV4DYG3_9CLOT</name>
<feature type="domain" description="Major facilitator superfamily (MFS) profile" evidence="7">
    <location>
        <begin position="17"/>
        <end position="393"/>
    </location>
</feature>
<keyword evidence="2" id="KW-0813">Transport</keyword>
<feature type="transmembrane region" description="Helical" evidence="6">
    <location>
        <begin position="244"/>
        <end position="269"/>
    </location>
</feature>
<gene>
    <name evidence="8" type="ORF">AB8S09_09390</name>
</gene>
<keyword evidence="3 6" id="KW-0812">Transmembrane</keyword>
<evidence type="ECO:0000256" key="4">
    <source>
        <dbReference type="ARBA" id="ARBA00022989"/>
    </source>
</evidence>
<accession>A0ABV4DYG3</accession>
<keyword evidence="9" id="KW-1185">Reference proteome</keyword>
<dbReference type="PANTHER" id="PTHR23518:SF2">
    <property type="entry name" value="MAJOR FACILITATOR SUPERFAMILY TRANSPORTER"/>
    <property type="match status" value="1"/>
</dbReference>
<evidence type="ECO:0000256" key="6">
    <source>
        <dbReference type="SAM" id="Phobius"/>
    </source>
</evidence>
<evidence type="ECO:0000313" key="9">
    <source>
        <dbReference type="Proteomes" id="UP001565220"/>
    </source>
</evidence>
<sequence length="403" mass="44402">MYINNGKDKKVLGIERNIFFTGMTSFLTDTTTKMIYSIMPLFLMSIGASKTEVSLIEGIAESTASVLKAISGWWSDKIGKNKPFMIIGYGFTAILSPLFSIVTSPLQVLAIRFSERVGKGIRTAPRDSLVAASSSDSEKGKNFGFHKAMDNSGAIIGPLLAFIILSIFPNNYRKVFIFSALPGILGLITIIFFVKETKKSKDSLPKKITPRDFSHKYYMFLGIAFIFTLGNSTDALLLVKAKDIGIKALFIPIVYLIFNSVSVIFAVPMGILSDKFGREKLIIFGYLLYSAIYFGFGRTDNKISVILLFVLYGLYSAATDGVQRALVSDLIDKNKRGTGLGIYNSLIGITLLPASLIAGVLYDNVNNSAPFYLSSAIAMAAAILMFLFYMKFRVIRNQKCKQI</sequence>
<organism evidence="8 9">
    <name type="scientific">Clostridium lapidicellarium</name>
    <dbReference type="NCBI Taxonomy" id="3240931"/>
    <lineage>
        <taxon>Bacteria</taxon>
        <taxon>Bacillati</taxon>
        <taxon>Bacillota</taxon>
        <taxon>Clostridia</taxon>
        <taxon>Eubacteriales</taxon>
        <taxon>Clostridiaceae</taxon>
        <taxon>Clostridium</taxon>
    </lineage>
</organism>
<feature type="transmembrane region" description="Helical" evidence="6">
    <location>
        <begin position="342"/>
        <end position="362"/>
    </location>
</feature>
<feature type="transmembrane region" description="Helical" evidence="6">
    <location>
        <begin position="215"/>
        <end position="232"/>
    </location>
</feature>
<protein>
    <submittedName>
        <fullName evidence="8">MFS transporter</fullName>
    </submittedName>
</protein>
<evidence type="ECO:0000256" key="5">
    <source>
        <dbReference type="ARBA" id="ARBA00023136"/>
    </source>
</evidence>
<dbReference type="PANTHER" id="PTHR23518">
    <property type="entry name" value="C-METHYLTRANSFERASE"/>
    <property type="match status" value="1"/>
</dbReference>
<keyword evidence="5 6" id="KW-0472">Membrane</keyword>
<evidence type="ECO:0000256" key="1">
    <source>
        <dbReference type="ARBA" id="ARBA00004651"/>
    </source>
</evidence>
<feature type="transmembrane region" description="Helical" evidence="6">
    <location>
        <begin position="175"/>
        <end position="194"/>
    </location>
</feature>
<feature type="transmembrane region" description="Helical" evidence="6">
    <location>
        <begin position="86"/>
        <end position="111"/>
    </location>
</feature>
<feature type="transmembrane region" description="Helical" evidence="6">
    <location>
        <begin position="368"/>
        <end position="389"/>
    </location>
</feature>
<comment type="caution">
    <text evidence="8">The sequence shown here is derived from an EMBL/GenBank/DDBJ whole genome shotgun (WGS) entry which is preliminary data.</text>
</comment>
<evidence type="ECO:0000313" key="8">
    <source>
        <dbReference type="EMBL" id="MEY8763848.1"/>
    </source>
</evidence>
<reference evidence="8 9" key="1">
    <citation type="submission" date="2024-08" db="EMBL/GenBank/DDBJ databases">
        <title>Clostridium lapicellarii sp. nov., and Clostridium renhuaiense sp. nov., two species isolated from the mud in a fermentation cellar used for producing sauce-flavour Chinese liquors.</title>
        <authorList>
            <person name="Yang F."/>
            <person name="Wang H."/>
            <person name="Chen L.Q."/>
            <person name="Zhou N."/>
            <person name="Lu J.J."/>
            <person name="Pu X.X."/>
            <person name="Wan B."/>
            <person name="Wang L."/>
            <person name="Liu S.J."/>
        </authorList>
    </citation>
    <scope>NUCLEOTIDE SEQUENCE [LARGE SCALE GENOMIC DNA]</scope>
    <source>
        <strain evidence="8 9">MT-113</strain>
    </source>
</reference>
<evidence type="ECO:0000256" key="2">
    <source>
        <dbReference type="ARBA" id="ARBA00022448"/>
    </source>
</evidence>
<dbReference type="PROSITE" id="PS50850">
    <property type="entry name" value="MFS"/>
    <property type="match status" value="1"/>
</dbReference>
<dbReference type="Pfam" id="PF07690">
    <property type="entry name" value="MFS_1"/>
    <property type="match status" value="1"/>
</dbReference>
<feature type="transmembrane region" description="Helical" evidence="6">
    <location>
        <begin position="151"/>
        <end position="169"/>
    </location>
</feature>
<dbReference type="CDD" id="cd17370">
    <property type="entry name" value="MFS_MJ1317_like"/>
    <property type="match status" value="1"/>
</dbReference>
<comment type="subcellular location">
    <subcellularLocation>
        <location evidence="1">Cell membrane</location>
        <topology evidence="1">Multi-pass membrane protein</topology>
    </subcellularLocation>
</comment>
<dbReference type="InterPro" id="IPR011701">
    <property type="entry name" value="MFS"/>
</dbReference>
<evidence type="ECO:0000256" key="3">
    <source>
        <dbReference type="ARBA" id="ARBA00022692"/>
    </source>
</evidence>
<dbReference type="RefSeq" id="WP_294182678.1">
    <property type="nucleotide sequence ID" value="NZ_JBGFFE010000012.1"/>
</dbReference>
<proteinExistence type="predicted"/>
<dbReference type="InterPro" id="IPR005828">
    <property type="entry name" value="MFS_sugar_transport-like"/>
</dbReference>
<dbReference type="InterPro" id="IPR020846">
    <property type="entry name" value="MFS_dom"/>
</dbReference>
<keyword evidence="4 6" id="KW-1133">Transmembrane helix</keyword>
<dbReference type="EMBL" id="JBGFFE010000012">
    <property type="protein sequence ID" value="MEY8763848.1"/>
    <property type="molecule type" value="Genomic_DNA"/>
</dbReference>
<dbReference type="SUPFAM" id="SSF103473">
    <property type="entry name" value="MFS general substrate transporter"/>
    <property type="match status" value="1"/>
</dbReference>
<dbReference type="Pfam" id="PF00083">
    <property type="entry name" value="Sugar_tr"/>
    <property type="match status" value="1"/>
</dbReference>